<sequence>MQSADKDCSGWLIQKLETQLATFDENTKALLQGQKQAFNTYYELLHEDPGNKQRSKNSRSLRRKARELLGDIFKTLGLEVFFLCTLEPNITRLGANAPYIRLATIQNWWDTAHQPQGLARVAKDLCGDSISSIFPKSQKRRFSEGPGANEDVLSGAQAPNHSLPVSLPEDVLQIIARGALEGVAEVFNERMFNAIRRVTVDGESKAAITMSFPRWVGPVNCVMGLDICESDIAQLAMALFHAEVTWVGQTLHIILENGVSLTTKTSEVTLKGVEDRAISEVFGSEIHNAINECLVRKAETRSATECVSMIFTENGAFINLSLGIRAGLELQKKLCT</sequence>
<accession>A0A2V1D6A5</accession>
<dbReference type="Proteomes" id="UP000244855">
    <property type="component" value="Unassembled WGS sequence"/>
</dbReference>
<dbReference type="AlphaFoldDB" id="A0A2V1D6A5"/>
<evidence type="ECO:0000313" key="1">
    <source>
        <dbReference type="EMBL" id="PVH93558.1"/>
    </source>
</evidence>
<dbReference type="EMBL" id="KZ805581">
    <property type="protein sequence ID" value="PVH93558.1"/>
    <property type="molecule type" value="Genomic_DNA"/>
</dbReference>
<evidence type="ECO:0000313" key="2">
    <source>
        <dbReference type="Proteomes" id="UP000244855"/>
    </source>
</evidence>
<gene>
    <name evidence="1" type="ORF">DM02DRAFT_676772</name>
</gene>
<proteinExistence type="predicted"/>
<dbReference type="STRING" id="97972.A0A2V1D6A5"/>
<dbReference type="OrthoDB" id="3789257at2759"/>
<protein>
    <submittedName>
        <fullName evidence="1">Uncharacterized protein</fullName>
    </submittedName>
</protein>
<name>A0A2V1D6A5_9PLEO</name>
<organism evidence="1 2">
    <name type="scientific">Periconia macrospinosa</name>
    <dbReference type="NCBI Taxonomy" id="97972"/>
    <lineage>
        <taxon>Eukaryota</taxon>
        <taxon>Fungi</taxon>
        <taxon>Dikarya</taxon>
        <taxon>Ascomycota</taxon>
        <taxon>Pezizomycotina</taxon>
        <taxon>Dothideomycetes</taxon>
        <taxon>Pleosporomycetidae</taxon>
        <taxon>Pleosporales</taxon>
        <taxon>Massarineae</taxon>
        <taxon>Periconiaceae</taxon>
        <taxon>Periconia</taxon>
    </lineage>
</organism>
<reference evidence="1 2" key="1">
    <citation type="journal article" date="2018" name="Sci. Rep.">
        <title>Comparative genomics provides insights into the lifestyle and reveals functional heterogeneity of dark septate endophytic fungi.</title>
        <authorList>
            <person name="Knapp D.G."/>
            <person name="Nemeth J.B."/>
            <person name="Barry K."/>
            <person name="Hainaut M."/>
            <person name="Henrissat B."/>
            <person name="Johnson J."/>
            <person name="Kuo A."/>
            <person name="Lim J.H.P."/>
            <person name="Lipzen A."/>
            <person name="Nolan M."/>
            <person name="Ohm R.A."/>
            <person name="Tamas L."/>
            <person name="Grigoriev I.V."/>
            <person name="Spatafora J.W."/>
            <person name="Nagy L.G."/>
            <person name="Kovacs G.M."/>
        </authorList>
    </citation>
    <scope>NUCLEOTIDE SEQUENCE [LARGE SCALE GENOMIC DNA]</scope>
    <source>
        <strain evidence="1 2">DSE2036</strain>
    </source>
</reference>
<keyword evidence="2" id="KW-1185">Reference proteome</keyword>